<name>A0ABY5SC31_9BACL</name>
<organism evidence="5 6">
    <name type="scientific">Paenibacillus spongiae</name>
    <dbReference type="NCBI Taxonomy" id="2909671"/>
    <lineage>
        <taxon>Bacteria</taxon>
        <taxon>Bacillati</taxon>
        <taxon>Bacillota</taxon>
        <taxon>Bacilli</taxon>
        <taxon>Bacillales</taxon>
        <taxon>Paenibacillaceae</taxon>
        <taxon>Paenibacillus</taxon>
    </lineage>
</organism>
<dbReference type="Proteomes" id="UP001057877">
    <property type="component" value="Chromosome"/>
</dbReference>
<dbReference type="CDD" id="cd00761">
    <property type="entry name" value="Glyco_tranf_GTA_type"/>
    <property type="match status" value="1"/>
</dbReference>
<accession>A0ABY5SC31</accession>
<comment type="similarity">
    <text evidence="1">Belongs to the glycosyltransferase 2 family.</text>
</comment>
<dbReference type="PANTHER" id="PTHR22916:SF51">
    <property type="entry name" value="GLYCOSYLTRANSFERASE EPSH-RELATED"/>
    <property type="match status" value="1"/>
</dbReference>
<proteinExistence type="inferred from homology"/>
<evidence type="ECO:0000313" key="6">
    <source>
        <dbReference type="Proteomes" id="UP001057877"/>
    </source>
</evidence>
<keyword evidence="2 5" id="KW-0328">Glycosyltransferase</keyword>
<dbReference type="InterPro" id="IPR029044">
    <property type="entry name" value="Nucleotide-diphossugar_trans"/>
</dbReference>
<dbReference type="EC" id="2.4.-.-" evidence="5"/>
<dbReference type="SUPFAM" id="SSF53448">
    <property type="entry name" value="Nucleotide-diphospho-sugar transferases"/>
    <property type="match status" value="1"/>
</dbReference>
<evidence type="ECO:0000259" key="4">
    <source>
        <dbReference type="Pfam" id="PF00535"/>
    </source>
</evidence>
<sequence>MKPRISIIVPIFNMESYLHRCLTSLTSQSMDDIQIIAVNDGSTDSSLQIVRQFAENDDRIIVIHQENGGVSSARNAGIRAAEGEFIGFVDPDDWIDTTMYEDMYKEAIRHEVDIVMCSYIREFGSHAIEKKYPVADLVCYRGEEVRNEMVRRLVGPINDEVANPELLDAWGTVWSKIFRAEIIKNNEITFVDLHLIGSNEDSLFNIHAFYYATSFVFMNKPYYHYWKANTGSITSRHNPNLMNQFLVLYTLIESFLKEKMMPSSFQLALSNRISLNTLGLGLNTITKKSSMYRKVSDIQTVLNHPRIRGSLSQFETSSCPMVWKAFFLCAKNRFSLGLYMLLLAVDRLRKMKR</sequence>
<dbReference type="GO" id="GO:0016757">
    <property type="term" value="F:glycosyltransferase activity"/>
    <property type="evidence" value="ECO:0007669"/>
    <property type="project" value="UniProtKB-KW"/>
</dbReference>
<dbReference type="EMBL" id="CP091430">
    <property type="protein sequence ID" value="UVI31522.1"/>
    <property type="molecule type" value="Genomic_DNA"/>
</dbReference>
<dbReference type="Pfam" id="PF00535">
    <property type="entry name" value="Glycos_transf_2"/>
    <property type="match status" value="1"/>
</dbReference>
<protein>
    <submittedName>
        <fullName evidence="5">Glycosyltransferase</fullName>
        <ecNumber evidence="5">2.4.-.-</ecNumber>
    </submittedName>
</protein>
<evidence type="ECO:0000256" key="2">
    <source>
        <dbReference type="ARBA" id="ARBA00022676"/>
    </source>
</evidence>
<reference evidence="5" key="1">
    <citation type="submission" date="2022-01" db="EMBL/GenBank/DDBJ databases">
        <title>Paenibacillus spongiae sp. nov., isolated from marine sponge.</title>
        <authorList>
            <person name="Li Z."/>
            <person name="Zhang M."/>
        </authorList>
    </citation>
    <scope>NUCLEOTIDE SEQUENCE</scope>
    <source>
        <strain evidence="5">PHS-Z3</strain>
    </source>
</reference>
<dbReference type="Gene3D" id="3.90.550.10">
    <property type="entry name" value="Spore Coat Polysaccharide Biosynthesis Protein SpsA, Chain A"/>
    <property type="match status" value="1"/>
</dbReference>
<gene>
    <name evidence="5" type="ORF">L1F29_06795</name>
</gene>
<keyword evidence="3 5" id="KW-0808">Transferase</keyword>
<evidence type="ECO:0000256" key="1">
    <source>
        <dbReference type="ARBA" id="ARBA00006739"/>
    </source>
</evidence>
<keyword evidence="6" id="KW-1185">Reference proteome</keyword>
<evidence type="ECO:0000256" key="3">
    <source>
        <dbReference type="ARBA" id="ARBA00022679"/>
    </source>
</evidence>
<feature type="domain" description="Glycosyltransferase 2-like" evidence="4">
    <location>
        <begin position="6"/>
        <end position="125"/>
    </location>
</feature>
<dbReference type="RefSeq" id="WP_258387584.1">
    <property type="nucleotide sequence ID" value="NZ_CP091430.1"/>
</dbReference>
<dbReference type="PANTHER" id="PTHR22916">
    <property type="entry name" value="GLYCOSYLTRANSFERASE"/>
    <property type="match status" value="1"/>
</dbReference>
<evidence type="ECO:0000313" key="5">
    <source>
        <dbReference type="EMBL" id="UVI31522.1"/>
    </source>
</evidence>
<dbReference type="InterPro" id="IPR001173">
    <property type="entry name" value="Glyco_trans_2-like"/>
</dbReference>